<dbReference type="InterPro" id="IPR011701">
    <property type="entry name" value="MFS"/>
</dbReference>
<feature type="transmembrane region" description="Helical" evidence="6">
    <location>
        <begin position="346"/>
        <end position="365"/>
    </location>
</feature>
<feature type="transmembrane region" description="Helical" evidence="6">
    <location>
        <begin position="74"/>
        <end position="92"/>
    </location>
</feature>
<proteinExistence type="predicted"/>
<keyword evidence="9" id="KW-1185">Reference proteome</keyword>
<evidence type="ECO:0000313" key="9">
    <source>
        <dbReference type="Proteomes" id="UP000323502"/>
    </source>
</evidence>
<feature type="transmembrane region" description="Helical" evidence="6">
    <location>
        <begin position="141"/>
        <end position="162"/>
    </location>
</feature>
<evidence type="ECO:0000313" key="8">
    <source>
        <dbReference type="EMBL" id="SDE71224.1"/>
    </source>
</evidence>
<reference evidence="8 9" key="1">
    <citation type="submission" date="2016-10" db="EMBL/GenBank/DDBJ databases">
        <authorList>
            <person name="Varghese N."/>
            <person name="Submissions S."/>
        </authorList>
    </citation>
    <scope>NUCLEOTIDE SEQUENCE [LARGE SCALE GENOMIC DNA]</scope>
    <source>
        <strain evidence="8 9">S7-754</strain>
    </source>
</reference>
<accession>A0A1G7F5M2</accession>
<feature type="transmembrane region" description="Helical" evidence="6">
    <location>
        <begin position="258"/>
        <end position="277"/>
    </location>
</feature>
<evidence type="ECO:0000256" key="5">
    <source>
        <dbReference type="ARBA" id="ARBA00023136"/>
    </source>
</evidence>
<feature type="transmembrane region" description="Helical" evidence="6">
    <location>
        <begin position="98"/>
        <end position="120"/>
    </location>
</feature>
<dbReference type="EMBL" id="FNBI01000001">
    <property type="protein sequence ID" value="SDE71224.1"/>
    <property type="molecule type" value="Genomic_DNA"/>
</dbReference>
<dbReference type="Proteomes" id="UP000323502">
    <property type="component" value="Unassembled WGS sequence"/>
</dbReference>
<feature type="transmembrane region" description="Helical" evidence="6">
    <location>
        <begin position="219"/>
        <end position="238"/>
    </location>
</feature>
<dbReference type="InterPro" id="IPR036259">
    <property type="entry name" value="MFS_trans_sf"/>
</dbReference>
<protein>
    <submittedName>
        <fullName evidence="7">MFS transporter</fullName>
    </submittedName>
    <submittedName>
        <fullName evidence="8">Sugar phosphate permease</fullName>
    </submittedName>
</protein>
<keyword evidence="4 6" id="KW-1133">Transmembrane helix</keyword>
<dbReference type="Gene3D" id="1.20.1250.20">
    <property type="entry name" value="MFS general substrate transporter like domains"/>
    <property type="match status" value="2"/>
</dbReference>
<gene>
    <name evidence="7" type="ORF">GQR91_16835</name>
    <name evidence="8" type="ORF">SAMN05216557_101247</name>
</gene>
<evidence type="ECO:0000313" key="7">
    <source>
        <dbReference type="EMBL" id="MWC45283.1"/>
    </source>
</evidence>
<dbReference type="GO" id="GO:0016020">
    <property type="term" value="C:membrane"/>
    <property type="evidence" value="ECO:0007669"/>
    <property type="project" value="UniProtKB-SubCell"/>
</dbReference>
<keyword evidence="5 6" id="KW-0472">Membrane</keyword>
<evidence type="ECO:0000256" key="4">
    <source>
        <dbReference type="ARBA" id="ARBA00022989"/>
    </source>
</evidence>
<evidence type="ECO:0000313" key="10">
    <source>
        <dbReference type="Proteomes" id="UP000436801"/>
    </source>
</evidence>
<comment type="subcellular location">
    <subcellularLocation>
        <location evidence="1">Membrane</location>
        <topology evidence="1">Multi-pass membrane protein</topology>
    </subcellularLocation>
</comment>
<evidence type="ECO:0000256" key="1">
    <source>
        <dbReference type="ARBA" id="ARBA00004141"/>
    </source>
</evidence>
<dbReference type="Proteomes" id="UP000436801">
    <property type="component" value="Unassembled WGS sequence"/>
</dbReference>
<organism evidence="8 9">
    <name type="scientific">Sphingomonas carotinifaciens</name>
    <dbReference type="NCBI Taxonomy" id="1166323"/>
    <lineage>
        <taxon>Bacteria</taxon>
        <taxon>Pseudomonadati</taxon>
        <taxon>Pseudomonadota</taxon>
        <taxon>Alphaproteobacteria</taxon>
        <taxon>Sphingomonadales</taxon>
        <taxon>Sphingomonadaceae</taxon>
        <taxon>Sphingomonas</taxon>
    </lineage>
</organism>
<sequence>MAAQPGEGAVGRLAIALSLGHFLAFVDRFTLAALMPVLGPRLALDDAATGLLLGPCFALPYATAALLPRKPMHGLAGGIALWSASGAAMGFVNSFEGLAAVRLGLGVGQAAFIPAAMALVAARPGRARAAGLAMFTMASAFGRNVALVSAGGGLAALAWFGVAAVPYGWRWLCVVTILPNIVLLIVLIRWGAKVSGAMAAPGSAAAPTPTPAGGVRTMLLYLLAAMPVLVIQSLAAWLPTLMARQHGLEPARAAMVGGIAMLIGSPLGQGLGGVMMARWPQARERGGPALVTLLALAIVPALVAVGAGTTVAVAGITLAAAMLGMSAFAGLFMVQQEIAPARRAQASGAFLTVITLVGIGIGPLAAGVASGHNAGGIAGGLMIVMIAAAATALLLLIVSRKIGRPSMASEAP</sequence>
<dbReference type="Pfam" id="PF07690">
    <property type="entry name" value="MFS_1"/>
    <property type="match status" value="1"/>
</dbReference>
<dbReference type="PANTHER" id="PTHR23505">
    <property type="entry name" value="SPINSTER"/>
    <property type="match status" value="1"/>
</dbReference>
<feature type="transmembrane region" description="Helical" evidence="6">
    <location>
        <begin position="168"/>
        <end position="188"/>
    </location>
</feature>
<dbReference type="EMBL" id="WSUT01000005">
    <property type="protein sequence ID" value="MWC45283.1"/>
    <property type="molecule type" value="Genomic_DNA"/>
</dbReference>
<evidence type="ECO:0000256" key="2">
    <source>
        <dbReference type="ARBA" id="ARBA00022448"/>
    </source>
</evidence>
<feature type="transmembrane region" description="Helical" evidence="6">
    <location>
        <begin position="47"/>
        <end position="67"/>
    </location>
</feature>
<feature type="transmembrane region" description="Helical" evidence="6">
    <location>
        <begin position="289"/>
        <end position="307"/>
    </location>
</feature>
<feature type="transmembrane region" description="Helical" evidence="6">
    <location>
        <begin position="313"/>
        <end position="334"/>
    </location>
</feature>
<keyword evidence="2" id="KW-0813">Transport</keyword>
<name>A0A1G7F5M2_9SPHN</name>
<evidence type="ECO:0000256" key="6">
    <source>
        <dbReference type="SAM" id="Phobius"/>
    </source>
</evidence>
<dbReference type="RefSeq" id="WP_160146717.1">
    <property type="nucleotide sequence ID" value="NZ_FNBI01000001.1"/>
</dbReference>
<dbReference type="GO" id="GO:0022857">
    <property type="term" value="F:transmembrane transporter activity"/>
    <property type="evidence" value="ECO:0007669"/>
    <property type="project" value="InterPro"/>
</dbReference>
<dbReference type="AlphaFoldDB" id="A0A1G7F5M2"/>
<dbReference type="SUPFAM" id="SSF103473">
    <property type="entry name" value="MFS general substrate transporter"/>
    <property type="match status" value="1"/>
</dbReference>
<reference evidence="7 10" key="2">
    <citation type="submission" date="2019-12" db="EMBL/GenBank/DDBJ databases">
        <authorList>
            <person name="Zheng J."/>
        </authorList>
    </citation>
    <scope>NUCLEOTIDE SEQUENCE [LARGE SCALE GENOMIC DNA]</scope>
    <source>
        <strain evidence="7 10">DSM 27347</strain>
    </source>
</reference>
<dbReference type="PANTHER" id="PTHR23505:SF79">
    <property type="entry name" value="PROTEIN SPINSTER"/>
    <property type="match status" value="1"/>
</dbReference>
<keyword evidence="3 6" id="KW-0812">Transmembrane</keyword>
<feature type="transmembrane region" description="Helical" evidence="6">
    <location>
        <begin position="377"/>
        <end position="398"/>
    </location>
</feature>
<feature type="transmembrane region" description="Helical" evidence="6">
    <location>
        <begin position="12"/>
        <end position="35"/>
    </location>
</feature>
<dbReference type="InterPro" id="IPR044770">
    <property type="entry name" value="MFS_spinster-like"/>
</dbReference>
<evidence type="ECO:0000256" key="3">
    <source>
        <dbReference type="ARBA" id="ARBA00022692"/>
    </source>
</evidence>